<proteinExistence type="predicted"/>
<dbReference type="InterPro" id="IPR038765">
    <property type="entry name" value="Papain-like_cys_pep_sf"/>
</dbReference>
<dbReference type="GeneID" id="108738539"/>
<dbReference type="Pfam" id="PF02338">
    <property type="entry name" value="OTU"/>
    <property type="match status" value="1"/>
</dbReference>
<feature type="compositionally biased region" description="Basic residues" evidence="1">
    <location>
        <begin position="370"/>
        <end position="380"/>
    </location>
</feature>
<dbReference type="AlphaFoldDB" id="A0A1W4WUC5"/>
<dbReference type="InterPro" id="IPR049769">
    <property type="entry name" value="OTU_OTU"/>
</dbReference>
<dbReference type="SUPFAM" id="SSF54001">
    <property type="entry name" value="Cysteine proteinases"/>
    <property type="match status" value="1"/>
</dbReference>
<dbReference type="OrthoDB" id="10017659at2759"/>
<protein>
    <submittedName>
        <fullName evidence="4">Protein ovarian tumor locus-like isoform X1</fullName>
    </submittedName>
</protein>
<dbReference type="KEGG" id="apln:108738539"/>
<evidence type="ECO:0000256" key="1">
    <source>
        <dbReference type="SAM" id="MobiDB-lite"/>
    </source>
</evidence>
<dbReference type="Gene3D" id="3.90.70.80">
    <property type="match status" value="1"/>
</dbReference>
<evidence type="ECO:0000313" key="3">
    <source>
        <dbReference type="Proteomes" id="UP000192223"/>
    </source>
</evidence>
<feature type="region of interest" description="Disordered" evidence="1">
    <location>
        <begin position="364"/>
        <end position="397"/>
    </location>
</feature>
<feature type="compositionally biased region" description="Polar residues" evidence="1">
    <location>
        <begin position="387"/>
        <end position="397"/>
    </location>
</feature>
<dbReference type="FunCoup" id="A0A1W4WUC5">
    <property type="interactions" value="246"/>
</dbReference>
<feature type="domain" description="OTU" evidence="2">
    <location>
        <begin position="24"/>
        <end position="147"/>
    </location>
</feature>
<reference evidence="4" key="1">
    <citation type="submission" date="2025-08" db="UniProtKB">
        <authorList>
            <consortium name="RefSeq"/>
        </authorList>
    </citation>
    <scope>IDENTIFICATION</scope>
    <source>
        <tissue evidence="4">Entire body</tissue>
    </source>
</reference>
<dbReference type="STRING" id="224129.A0A1W4WUC5"/>
<dbReference type="PANTHER" id="PTHR12419:SF10">
    <property type="entry name" value="DEUBIQUITINASE OTUD6B"/>
    <property type="match status" value="1"/>
</dbReference>
<name>A0A1W4WUC5_AGRPL</name>
<feature type="region of interest" description="Disordered" evidence="1">
    <location>
        <begin position="200"/>
        <end position="234"/>
    </location>
</feature>
<dbReference type="GO" id="GO:0004843">
    <property type="term" value="F:cysteine-type deubiquitinase activity"/>
    <property type="evidence" value="ECO:0007669"/>
    <property type="project" value="TreeGrafter"/>
</dbReference>
<dbReference type="Proteomes" id="UP000192223">
    <property type="component" value="Unplaced"/>
</dbReference>
<dbReference type="InterPro" id="IPR003323">
    <property type="entry name" value="OTU_dom"/>
</dbReference>
<dbReference type="GO" id="GO:0016579">
    <property type="term" value="P:protein deubiquitination"/>
    <property type="evidence" value="ECO:0007669"/>
    <property type="project" value="TreeGrafter"/>
</dbReference>
<feature type="compositionally biased region" description="Basic and acidic residues" evidence="1">
    <location>
        <begin position="211"/>
        <end position="226"/>
    </location>
</feature>
<evidence type="ECO:0000259" key="2">
    <source>
        <dbReference type="PROSITE" id="PS50802"/>
    </source>
</evidence>
<sequence length="671" mass="77221">MSFKFGKKGKNPGAVDNWLDTLGYYRKNIAYDETCLFRAVSEQLYFSQMYHERIRKECIEYAKDNFDKFADLVKNEMEWYDHLQKLKIHMVVCDNIEIQIISKLYKREVLVFDGIRLRVQDVTNNRYSGTLLLCKTNEDHYDVVYKREYIMTAGFCQSIVYSILYENVFKIENVSAIVNSMLYDKNAFALALNNSEYSSEDGKQTKLQGRCHSDNEGPNELKRDRDIDENDEEKGGRGPLDLLLAPFPFKVAKALDPTIYRNIEYDTWIEVRRELRLGEWYNGDNKLILGTRCILRLNGQDLSCYIQEHIKNEDKCVVYVTSLAEFRTVLYTDLRAEDDAKPWPLPYRFSRNLITYPTPLQLPSKEYRNAKKRKEKKRNKSLSESSTQSGVAVSNTSENVGEVNVSAYEGCPLQMKDEKETLVVDASPPSQMEHTPVQQEPEVQWMNEWGPIAYASDPTMWPQSPNNPQSPHPYSYKPVVPVFTYPEPPQNIQYYYNYPVESYSPWPTPEVMPSDINYIPCENPEEVQTIPDSYSTPPKYYYYHHHHSPAYTNPASPCERAIVTAPMTPTTPQVDYYPVMYPPSPHPGTPIYYIPPPPPTPTVQPKVADLVIPMSPMSVYTPPADVQYMSPASFVFPTPRTPQPAWYPSNVNSQGFVFPTPVSSAPQAVAK</sequence>
<keyword evidence="3" id="KW-1185">Reference proteome</keyword>
<gene>
    <name evidence="4" type="primary">LOC108738539</name>
</gene>
<organism evidence="3 4">
    <name type="scientific">Agrilus planipennis</name>
    <name type="common">Emerald ash borer</name>
    <name type="synonym">Agrilus marcopoli</name>
    <dbReference type="NCBI Taxonomy" id="224129"/>
    <lineage>
        <taxon>Eukaryota</taxon>
        <taxon>Metazoa</taxon>
        <taxon>Ecdysozoa</taxon>
        <taxon>Arthropoda</taxon>
        <taxon>Hexapoda</taxon>
        <taxon>Insecta</taxon>
        <taxon>Pterygota</taxon>
        <taxon>Neoptera</taxon>
        <taxon>Endopterygota</taxon>
        <taxon>Coleoptera</taxon>
        <taxon>Polyphaga</taxon>
        <taxon>Elateriformia</taxon>
        <taxon>Buprestoidea</taxon>
        <taxon>Buprestidae</taxon>
        <taxon>Agrilinae</taxon>
        <taxon>Agrilus</taxon>
    </lineage>
</organism>
<dbReference type="RefSeq" id="XP_018327501.1">
    <property type="nucleotide sequence ID" value="XM_018471999.2"/>
</dbReference>
<dbReference type="InParanoid" id="A0A1W4WUC5"/>
<dbReference type="PANTHER" id="PTHR12419">
    <property type="entry name" value="OTU DOMAIN CONTAINING PROTEIN"/>
    <property type="match status" value="1"/>
</dbReference>
<dbReference type="InterPro" id="IPR050704">
    <property type="entry name" value="Peptidase_C85-like"/>
</dbReference>
<evidence type="ECO:0000313" key="4">
    <source>
        <dbReference type="RefSeq" id="XP_018327501.1"/>
    </source>
</evidence>
<accession>A0A1W4WUC5</accession>
<dbReference type="CDD" id="cd22753">
    <property type="entry name" value="OTU_ALG13-like"/>
    <property type="match status" value="1"/>
</dbReference>
<dbReference type="PROSITE" id="PS50802">
    <property type="entry name" value="OTU"/>
    <property type="match status" value="1"/>
</dbReference>